<dbReference type="AlphaFoldDB" id="A0A8T2QKI6"/>
<evidence type="ECO:0000313" key="10">
    <source>
        <dbReference type="EMBL" id="KAH7283761.1"/>
    </source>
</evidence>
<dbReference type="InterPro" id="IPR035952">
    <property type="entry name" value="Rhomboid-like_sf"/>
</dbReference>
<evidence type="ECO:0000256" key="9">
    <source>
        <dbReference type="SAM" id="MobiDB-lite"/>
    </source>
</evidence>
<feature type="transmembrane region" description="Helical" evidence="8">
    <location>
        <begin position="95"/>
        <end position="113"/>
    </location>
</feature>
<keyword evidence="6 8" id="KW-1133">Transmembrane helix</keyword>
<keyword evidence="5 8" id="KW-0256">Endoplasmic reticulum</keyword>
<dbReference type="GO" id="GO:0005789">
    <property type="term" value="C:endoplasmic reticulum membrane"/>
    <property type="evidence" value="ECO:0007669"/>
    <property type="project" value="UniProtKB-SubCell"/>
</dbReference>
<evidence type="ECO:0000256" key="4">
    <source>
        <dbReference type="ARBA" id="ARBA00022692"/>
    </source>
</evidence>
<keyword evidence="11" id="KW-1185">Reference proteome</keyword>
<feature type="transmembrane region" description="Helical" evidence="8">
    <location>
        <begin position="154"/>
        <end position="186"/>
    </location>
</feature>
<sequence length="257" mass="28501">MSSPADYYKSLPPVSKALGTLCFFATLAVQLGLLDVFYIYMDYSKAIYNLQIWRFLTNFLFLGKFSINFGIRLLMIARYGVQLEQGPFQGRTADFLWMMLFSMFTMLTVGLIIPPLRLPFMGPSLVFMLLYVWSREFANSRVNIMGLFTVQGFYLPWVMLMLNVIFGSALLTDLMGIVVGHVYYFLTVLHPRSGGRNLLRTPLWVHRIASRIPNIGAGVGGAGAGGPVVGGAGAGAPRPAQPANRGTAFTGRSYRLQ</sequence>
<gene>
    <name evidence="10" type="ORF">KP509_34G022900</name>
</gene>
<dbReference type="EMBL" id="CM035439">
    <property type="protein sequence ID" value="KAH7283761.1"/>
    <property type="molecule type" value="Genomic_DNA"/>
</dbReference>
<dbReference type="PANTHER" id="PTHR11009">
    <property type="entry name" value="DER1-LIKE PROTEIN, DERLIN"/>
    <property type="match status" value="1"/>
</dbReference>
<feature type="transmembrane region" description="Helical" evidence="8">
    <location>
        <begin position="17"/>
        <end position="40"/>
    </location>
</feature>
<protein>
    <recommendedName>
        <fullName evidence="8">Derlin</fullName>
    </recommendedName>
</protein>
<dbReference type="Proteomes" id="UP000825935">
    <property type="component" value="Chromosome 34"/>
</dbReference>
<evidence type="ECO:0000256" key="2">
    <source>
        <dbReference type="ARBA" id="ARBA00004477"/>
    </source>
</evidence>
<comment type="function">
    <text evidence="8">May be involved in the degradation of misfolded endoplasmic reticulum (ER) luminal proteins.</text>
</comment>
<dbReference type="OrthoDB" id="1716531at2759"/>
<evidence type="ECO:0000256" key="3">
    <source>
        <dbReference type="ARBA" id="ARBA00008917"/>
    </source>
</evidence>
<keyword evidence="7 8" id="KW-0472">Membrane</keyword>
<comment type="caution">
    <text evidence="10">The sequence shown here is derived from an EMBL/GenBank/DDBJ whole genome shotgun (WGS) entry which is preliminary data.</text>
</comment>
<evidence type="ECO:0000256" key="5">
    <source>
        <dbReference type="ARBA" id="ARBA00022824"/>
    </source>
</evidence>
<dbReference type="OMA" id="SSPAEWY"/>
<proteinExistence type="inferred from homology"/>
<accession>A0A8T2QKI6</accession>
<comment type="similarity">
    <text evidence="3 8">Belongs to the derlin family.</text>
</comment>
<evidence type="ECO:0000256" key="6">
    <source>
        <dbReference type="ARBA" id="ARBA00022989"/>
    </source>
</evidence>
<feature type="region of interest" description="Disordered" evidence="9">
    <location>
        <begin position="233"/>
        <end position="257"/>
    </location>
</feature>
<reference evidence="10" key="1">
    <citation type="submission" date="2021-08" db="EMBL/GenBank/DDBJ databases">
        <title>WGS assembly of Ceratopteris richardii.</title>
        <authorList>
            <person name="Marchant D.B."/>
            <person name="Chen G."/>
            <person name="Jenkins J."/>
            <person name="Shu S."/>
            <person name="Leebens-Mack J."/>
            <person name="Grimwood J."/>
            <person name="Schmutz J."/>
            <person name="Soltis P."/>
            <person name="Soltis D."/>
            <person name="Chen Z.-H."/>
        </authorList>
    </citation>
    <scope>NUCLEOTIDE SEQUENCE</scope>
    <source>
        <strain evidence="10">Whitten #5841</strain>
        <tissue evidence="10">Leaf</tissue>
    </source>
</reference>
<dbReference type="GO" id="GO:0006950">
    <property type="term" value="P:response to stress"/>
    <property type="evidence" value="ECO:0007669"/>
    <property type="project" value="UniProtKB-ARBA"/>
</dbReference>
<evidence type="ECO:0000256" key="7">
    <source>
        <dbReference type="ARBA" id="ARBA00023136"/>
    </source>
</evidence>
<keyword evidence="4 8" id="KW-0812">Transmembrane</keyword>
<comment type="subcellular location">
    <subcellularLocation>
        <location evidence="2 8">Endoplasmic reticulum membrane</location>
        <topology evidence="2 8">Multi-pass membrane protein</topology>
    </subcellularLocation>
</comment>
<name>A0A8T2QKI6_CERRI</name>
<feature type="transmembrane region" description="Helical" evidence="8">
    <location>
        <begin position="52"/>
        <end position="75"/>
    </location>
</feature>
<evidence type="ECO:0000256" key="1">
    <source>
        <dbReference type="ARBA" id="ARBA00003292"/>
    </source>
</evidence>
<dbReference type="Pfam" id="PF04511">
    <property type="entry name" value="DER1"/>
    <property type="match status" value="1"/>
</dbReference>
<evidence type="ECO:0000313" key="11">
    <source>
        <dbReference type="Proteomes" id="UP000825935"/>
    </source>
</evidence>
<dbReference type="SUPFAM" id="SSF144091">
    <property type="entry name" value="Rhomboid-like"/>
    <property type="match status" value="1"/>
</dbReference>
<dbReference type="InterPro" id="IPR007599">
    <property type="entry name" value="DER1"/>
</dbReference>
<evidence type="ECO:0000256" key="8">
    <source>
        <dbReference type="RuleBase" id="RU363059"/>
    </source>
</evidence>
<organism evidence="10 11">
    <name type="scientific">Ceratopteris richardii</name>
    <name type="common">Triangle waterfern</name>
    <dbReference type="NCBI Taxonomy" id="49495"/>
    <lineage>
        <taxon>Eukaryota</taxon>
        <taxon>Viridiplantae</taxon>
        <taxon>Streptophyta</taxon>
        <taxon>Embryophyta</taxon>
        <taxon>Tracheophyta</taxon>
        <taxon>Polypodiopsida</taxon>
        <taxon>Polypodiidae</taxon>
        <taxon>Polypodiales</taxon>
        <taxon>Pteridineae</taxon>
        <taxon>Pteridaceae</taxon>
        <taxon>Parkerioideae</taxon>
        <taxon>Ceratopteris</taxon>
    </lineage>
</organism>
<comment type="function">
    <text evidence="1">May be involved in the degradation process of specific misfolded endoplasmic reticulum (ER) luminal proteins.</text>
</comment>